<dbReference type="STRING" id="1076935.U4L7E7"/>
<protein>
    <submittedName>
        <fullName evidence="2">Uncharacterized protein</fullName>
    </submittedName>
</protein>
<name>U4L7E7_PYROM</name>
<accession>U4L7E7</accession>
<feature type="compositionally biased region" description="Basic and acidic residues" evidence="1">
    <location>
        <begin position="180"/>
        <end position="197"/>
    </location>
</feature>
<feature type="compositionally biased region" description="Basic residues" evidence="1">
    <location>
        <begin position="406"/>
        <end position="418"/>
    </location>
</feature>
<feature type="compositionally biased region" description="Low complexity" evidence="1">
    <location>
        <begin position="156"/>
        <end position="171"/>
    </location>
</feature>
<organism evidence="2 3">
    <name type="scientific">Pyronema omphalodes (strain CBS 100304)</name>
    <name type="common">Pyronema confluens</name>
    <dbReference type="NCBI Taxonomy" id="1076935"/>
    <lineage>
        <taxon>Eukaryota</taxon>
        <taxon>Fungi</taxon>
        <taxon>Dikarya</taxon>
        <taxon>Ascomycota</taxon>
        <taxon>Pezizomycotina</taxon>
        <taxon>Pezizomycetes</taxon>
        <taxon>Pezizales</taxon>
        <taxon>Pyronemataceae</taxon>
        <taxon>Pyronema</taxon>
    </lineage>
</organism>
<feature type="compositionally biased region" description="Basic and acidic residues" evidence="1">
    <location>
        <begin position="106"/>
        <end position="120"/>
    </location>
</feature>
<feature type="compositionally biased region" description="Basic and acidic residues" evidence="1">
    <location>
        <begin position="298"/>
        <end position="311"/>
    </location>
</feature>
<feature type="compositionally biased region" description="Polar residues" evidence="1">
    <location>
        <begin position="134"/>
        <end position="148"/>
    </location>
</feature>
<sequence>MPEPNLSPYTETPCPNPNAEDWAIDGDLDKDSDGDIDDFDVTLAPLDDPGFLARHTHKGKGLRASRALRKPVGDRRRETQGTQGAQGPAAARRETQGAQGLQGPAIRRETQGPNHNRRDTQAYPKAQVRRETGNAIQTQVQVQASKTAAASRRETQATQPTQPSQAPKTAPKTGPLQLPPKRDSGDHKRPGSRKTEGEVIPVEDAGRRQSAEEHRPDLRRQTTHRGLAAPARRRDTQKPEEVVVPPEEELQHTRRESVEEQRRESAEEPRVRGLAAPPRRLRDIQKPVDQDIVVPEEVPDRRRESAEELATHHQPLPELAEIHNPPQPPQPPQRLGLNQKPRRLADKGPSRRRISQILLERQQRVQAQQEVMAAKDDVAMAEKNAVIAPFAVKREAPRDNEEPPRKRINARSPLRKSARLSDNASKAVAKKPPVPKQAPALPQPLFKKPDNPALRRSSRHNKRSADDSLLDDDHSFVSVSSGYSSAAPGELRLKKRVKTSLGNLPSPPSFTQEEEDELLPPNIEGLIPGPIRPKKRPLDPVLNDNIERVEMYEDSWLESQESGVSQLLNQLLSRYSPAPVGKDRLSLRREFLVAYGAVPFPMVFKRLSAALLFGSLSITQDFLEKSSVGRLNRPAAATSDPYCGWGHDVGTKRSFMTLLVGSYDRMALITALEVVVGREMFANAQPEEVTKEDLGDFC</sequence>
<dbReference type="OrthoDB" id="76388at2759"/>
<dbReference type="InterPro" id="IPR018247">
    <property type="entry name" value="EF_Hand_1_Ca_BS"/>
</dbReference>
<evidence type="ECO:0000313" key="3">
    <source>
        <dbReference type="Proteomes" id="UP000018144"/>
    </source>
</evidence>
<feature type="compositionally biased region" description="Basic and acidic residues" evidence="1">
    <location>
        <begin position="392"/>
        <end position="405"/>
    </location>
</feature>
<dbReference type="PROSITE" id="PS00018">
    <property type="entry name" value="EF_HAND_1"/>
    <property type="match status" value="1"/>
</dbReference>
<reference evidence="2 3" key="1">
    <citation type="journal article" date="2013" name="PLoS Genet.">
        <title>The genome and development-dependent transcriptomes of Pyronema confluens: a window into fungal evolution.</title>
        <authorList>
            <person name="Traeger S."/>
            <person name="Altegoer F."/>
            <person name="Freitag M."/>
            <person name="Gabaldon T."/>
            <person name="Kempken F."/>
            <person name="Kumar A."/>
            <person name="Marcet-Houben M."/>
            <person name="Poggeler S."/>
            <person name="Stajich J.E."/>
            <person name="Nowrousian M."/>
        </authorList>
    </citation>
    <scope>NUCLEOTIDE SEQUENCE [LARGE SCALE GENOMIC DNA]</scope>
    <source>
        <strain evidence="3">CBS 100304</strain>
        <tissue evidence="2">Vegetative mycelium</tissue>
    </source>
</reference>
<feature type="compositionally biased region" description="Basic and acidic residues" evidence="1">
    <location>
        <begin position="280"/>
        <end position="289"/>
    </location>
</feature>
<gene>
    <name evidence="2" type="ORF">PCON_08217</name>
</gene>
<feature type="compositionally biased region" description="Basic and acidic residues" evidence="1">
    <location>
        <begin position="204"/>
        <end position="220"/>
    </location>
</feature>
<feature type="compositionally biased region" description="Basic and acidic residues" evidence="1">
    <location>
        <begin position="463"/>
        <end position="473"/>
    </location>
</feature>
<dbReference type="AlphaFoldDB" id="U4L7E7"/>
<feature type="compositionally biased region" description="Basic and acidic residues" evidence="1">
    <location>
        <begin position="232"/>
        <end position="241"/>
    </location>
</feature>
<dbReference type="Proteomes" id="UP000018144">
    <property type="component" value="Unassembled WGS sequence"/>
</dbReference>
<keyword evidence="3" id="KW-1185">Reference proteome</keyword>
<feature type="compositionally biased region" description="Basic and acidic residues" evidence="1">
    <location>
        <begin position="249"/>
        <end position="271"/>
    </location>
</feature>
<feature type="compositionally biased region" description="Basic residues" evidence="1">
    <location>
        <begin position="54"/>
        <end position="69"/>
    </location>
</feature>
<proteinExistence type="predicted"/>
<dbReference type="EMBL" id="HF935426">
    <property type="protein sequence ID" value="CCX08624.1"/>
    <property type="molecule type" value="Genomic_DNA"/>
</dbReference>
<evidence type="ECO:0000256" key="1">
    <source>
        <dbReference type="SAM" id="MobiDB-lite"/>
    </source>
</evidence>
<evidence type="ECO:0000313" key="2">
    <source>
        <dbReference type="EMBL" id="CCX08624.1"/>
    </source>
</evidence>
<feature type="region of interest" description="Disordered" evidence="1">
    <location>
        <begin position="1"/>
        <end position="353"/>
    </location>
</feature>
<feature type="compositionally biased region" description="Low complexity" evidence="1">
    <location>
        <begin position="426"/>
        <end position="445"/>
    </location>
</feature>
<dbReference type="eggNOG" id="KOG0165">
    <property type="taxonomic scope" value="Eukaryota"/>
</dbReference>
<feature type="compositionally biased region" description="Low complexity" evidence="1">
    <location>
        <begin position="80"/>
        <end position="90"/>
    </location>
</feature>
<feature type="region of interest" description="Disordered" evidence="1">
    <location>
        <begin position="387"/>
        <end position="473"/>
    </location>
</feature>